<dbReference type="EMBL" id="CAKOFQ010006683">
    <property type="protein sequence ID" value="CAH1959717.1"/>
    <property type="molecule type" value="Genomic_DNA"/>
</dbReference>
<comment type="caution">
    <text evidence="1">The sequence shown here is derived from an EMBL/GenBank/DDBJ whole genome shotgun (WGS) entry which is preliminary data.</text>
</comment>
<reference evidence="1" key="1">
    <citation type="submission" date="2022-03" db="EMBL/GenBank/DDBJ databases">
        <authorList>
            <person name="Sayadi A."/>
        </authorList>
    </citation>
    <scope>NUCLEOTIDE SEQUENCE</scope>
</reference>
<evidence type="ECO:0000313" key="2">
    <source>
        <dbReference type="Proteomes" id="UP001152888"/>
    </source>
</evidence>
<dbReference type="AlphaFoldDB" id="A0A9P0JT12"/>
<accession>A0A9P0JT12</accession>
<proteinExistence type="predicted"/>
<sequence>MDMSDYIPLKYINFYESLRVKSGILYRSLICTTSIFYEL</sequence>
<gene>
    <name evidence="1" type="ORF">ACAOBT_LOCUS3329</name>
</gene>
<keyword evidence="2" id="KW-1185">Reference proteome</keyword>
<protein>
    <submittedName>
        <fullName evidence="1">Uncharacterized protein</fullName>
    </submittedName>
</protein>
<organism evidence="1 2">
    <name type="scientific">Acanthoscelides obtectus</name>
    <name type="common">Bean weevil</name>
    <name type="synonym">Bruchus obtectus</name>
    <dbReference type="NCBI Taxonomy" id="200917"/>
    <lineage>
        <taxon>Eukaryota</taxon>
        <taxon>Metazoa</taxon>
        <taxon>Ecdysozoa</taxon>
        <taxon>Arthropoda</taxon>
        <taxon>Hexapoda</taxon>
        <taxon>Insecta</taxon>
        <taxon>Pterygota</taxon>
        <taxon>Neoptera</taxon>
        <taxon>Endopterygota</taxon>
        <taxon>Coleoptera</taxon>
        <taxon>Polyphaga</taxon>
        <taxon>Cucujiformia</taxon>
        <taxon>Chrysomeloidea</taxon>
        <taxon>Chrysomelidae</taxon>
        <taxon>Bruchinae</taxon>
        <taxon>Bruchini</taxon>
        <taxon>Acanthoscelides</taxon>
    </lineage>
</organism>
<name>A0A9P0JT12_ACAOB</name>
<evidence type="ECO:0000313" key="1">
    <source>
        <dbReference type="EMBL" id="CAH1959717.1"/>
    </source>
</evidence>
<dbReference type="Proteomes" id="UP001152888">
    <property type="component" value="Unassembled WGS sequence"/>
</dbReference>